<keyword evidence="4" id="KW-1185">Reference proteome</keyword>
<evidence type="ECO:0000313" key="3">
    <source>
        <dbReference type="EMBL" id="CAB3728727.1"/>
    </source>
</evidence>
<reference evidence="3 4" key="1">
    <citation type="submission" date="2020-04" db="EMBL/GenBank/DDBJ databases">
        <authorList>
            <person name="De Canck E."/>
        </authorList>
    </citation>
    <scope>NUCLEOTIDE SEQUENCE [LARGE SCALE GENOMIC DNA]</scope>
    <source>
        <strain evidence="3 4">LMG 1873</strain>
    </source>
</reference>
<evidence type="ECO:0000256" key="2">
    <source>
        <dbReference type="SAM" id="Phobius"/>
    </source>
</evidence>
<feature type="transmembrane region" description="Helical" evidence="2">
    <location>
        <begin position="26"/>
        <end position="48"/>
    </location>
</feature>
<feature type="region of interest" description="Disordered" evidence="1">
    <location>
        <begin position="122"/>
        <end position="144"/>
    </location>
</feature>
<organism evidence="3 4">
    <name type="scientific">Achromobacter piechaudii</name>
    <dbReference type="NCBI Taxonomy" id="72556"/>
    <lineage>
        <taxon>Bacteria</taxon>
        <taxon>Pseudomonadati</taxon>
        <taxon>Pseudomonadota</taxon>
        <taxon>Betaproteobacteria</taxon>
        <taxon>Burkholderiales</taxon>
        <taxon>Alcaligenaceae</taxon>
        <taxon>Achromobacter</taxon>
    </lineage>
</organism>
<gene>
    <name evidence="3" type="ORF">LMG1873_04608</name>
</gene>
<proteinExistence type="predicted"/>
<keyword evidence="2" id="KW-0472">Membrane</keyword>
<sequence length="144" mass="15491">MGKVIERLCRCDAERANYLVRCLKAWAAYLGILCLGGMIFGAPLYVWFDRSLTSSDASHQQEIARMQTINQELMVILKDRLPPIVKQADAAVQAAKGAVSKAGTAANKATAAAKSASTAVKKVEEALEPQPAPTAHVPDWLNTP</sequence>
<keyword evidence="2" id="KW-0812">Transmembrane</keyword>
<protein>
    <submittedName>
        <fullName evidence="3">Uncharacterized protein</fullName>
    </submittedName>
</protein>
<name>A0ABN7F5E0_9BURK</name>
<comment type="caution">
    <text evidence="3">The sequence shown here is derived from an EMBL/GenBank/DDBJ whole genome shotgun (WGS) entry which is preliminary data.</text>
</comment>
<dbReference type="EMBL" id="CADIJS010000004">
    <property type="protein sequence ID" value="CAB3728727.1"/>
    <property type="molecule type" value="Genomic_DNA"/>
</dbReference>
<accession>A0ABN7F5E0</accession>
<evidence type="ECO:0000313" key="4">
    <source>
        <dbReference type="Proteomes" id="UP000494116"/>
    </source>
</evidence>
<evidence type="ECO:0000256" key="1">
    <source>
        <dbReference type="SAM" id="MobiDB-lite"/>
    </source>
</evidence>
<keyword evidence="2" id="KW-1133">Transmembrane helix</keyword>
<dbReference type="RefSeq" id="WP_156487206.1">
    <property type="nucleotide sequence ID" value="NZ_CADIJS010000004.1"/>
</dbReference>
<dbReference type="Proteomes" id="UP000494116">
    <property type="component" value="Unassembled WGS sequence"/>
</dbReference>